<dbReference type="Gene3D" id="2.40.160.200">
    <property type="entry name" value="LURP1-related"/>
    <property type="match status" value="1"/>
</dbReference>
<dbReference type="InterPro" id="IPR025659">
    <property type="entry name" value="Tubby-like_C"/>
</dbReference>
<reference evidence="3" key="1">
    <citation type="submission" date="2025-08" db="UniProtKB">
        <authorList>
            <consortium name="RefSeq"/>
        </authorList>
    </citation>
    <scope>IDENTIFICATION</scope>
</reference>
<name>A0A6I9R9Z2_ELAGV</name>
<sequence>MTRSFSNSKLRSAVDIAVRIMAAVVWNMAPFGRRVAVVSWKFCAPYRVDLTVRQKALTNGDSTVKDMNRTVVFKVKGFFPYRRVLLESPGNSLVSMQKKMMSVNSRWRVYRGDSSNSKDLLFSVKKSSPMQFKTELHVFLAANTNEKACDFKIKGSYFARSCTIYFGESKTIIAQMSRQDKVRVTVHPNVDYAFVVALIVIFDEINRE</sequence>
<dbReference type="PANTHER" id="PTHR31087:SF58">
    <property type="entry name" value="OS07G0230700 PROTEIN"/>
    <property type="match status" value="1"/>
</dbReference>
<organism evidence="2 3">
    <name type="scientific">Elaeis guineensis var. tenera</name>
    <name type="common">Oil palm</name>
    <dbReference type="NCBI Taxonomy" id="51953"/>
    <lineage>
        <taxon>Eukaryota</taxon>
        <taxon>Viridiplantae</taxon>
        <taxon>Streptophyta</taxon>
        <taxon>Embryophyta</taxon>
        <taxon>Tracheophyta</taxon>
        <taxon>Spermatophyta</taxon>
        <taxon>Magnoliopsida</taxon>
        <taxon>Liliopsida</taxon>
        <taxon>Arecaceae</taxon>
        <taxon>Arecoideae</taxon>
        <taxon>Cocoseae</taxon>
        <taxon>Elaeidinae</taxon>
        <taxon>Elaeis</taxon>
    </lineage>
</organism>
<evidence type="ECO:0000313" key="2">
    <source>
        <dbReference type="Proteomes" id="UP000504607"/>
    </source>
</evidence>
<dbReference type="SUPFAM" id="SSF54518">
    <property type="entry name" value="Tubby C-terminal domain-like"/>
    <property type="match status" value="1"/>
</dbReference>
<dbReference type="KEGG" id="egu:105046194"/>
<dbReference type="InterPro" id="IPR007612">
    <property type="entry name" value="LOR"/>
</dbReference>
<evidence type="ECO:0000256" key="1">
    <source>
        <dbReference type="ARBA" id="ARBA00005437"/>
    </source>
</evidence>
<gene>
    <name evidence="3" type="primary">LOC105046194</name>
</gene>
<dbReference type="InParanoid" id="A0A6I9R9Z2"/>
<dbReference type="GeneID" id="105046194"/>
<dbReference type="Proteomes" id="UP000504607">
    <property type="component" value="Chromosome 5"/>
</dbReference>
<protein>
    <submittedName>
        <fullName evidence="3">Protein LURP-one-related 15</fullName>
    </submittedName>
</protein>
<keyword evidence="2" id="KW-1185">Reference proteome</keyword>
<evidence type="ECO:0000313" key="3">
    <source>
        <dbReference type="RefSeq" id="XP_010923017.2"/>
    </source>
</evidence>
<dbReference type="AlphaFoldDB" id="A0A6I9R9Z2"/>
<dbReference type="Pfam" id="PF04525">
    <property type="entry name" value="LOR"/>
    <property type="match status" value="1"/>
</dbReference>
<dbReference type="PANTHER" id="PTHR31087">
    <property type="match status" value="1"/>
</dbReference>
<accession>A0A6I9R9Z2</accession>
<dbReference type="RefSeq" id="XP_010923017.2">
    <property type="nucleotide sequence ID" value="XM_010924715.3"/>
</dbReference>
<dbReference type="OrthoDB" id="97518at2759"/>
<comment type="similarity">
    <text evidence="1">Belongs to the LOR family.</text>
</comment>
<proteinExistence type="inferred from homology"/>
<dbReference type="InterPro" id="IPR038595">
    <property type="entry name" value="LOR_sf"/>
</dbReference>